<reference evidence="9 10" key="1">
    <citation type="submission" date="2019-01" db="EMBL/GenBank/DDBJ databases">
        <title>Egibacter rhizosphaerae EGI 80759T.</title>
        <authorList>
            <person name="Chen D.-D."/>
            <person name="Tian Y."/>
            <person name="Jiao J.-Y."/>
            <person name="Zhang X.-T."/>
            <person name="Zhang Y.-G."/>
            <person name="Zhang Y."/>
            <person name="Xiao M."/>
            <person name="Shu W.-S."/>
            <person name="Li W.-J."/>
        </authorList>
    </citation>
    <scope>NUCLEOTIDE SEQUENCE [LARGE SCALE GENOMIC DNA]</scope>
    <source>
        <strain evidence="9 10">EGI 80759</strain>
    </source>
</reference>
<dbReference type="OrthoDB" id="147688at2"/>
<protein>
    <submittedName>
        <fullName evidence="9">ABC transporter permease</fullName>
    </submittedName>
</protein>
<evidence type="ECO:0000313" key="10">
    <source>
        <dbReference type="Proteomes" id="UP000291469"/>
    </source>
</evidence>
<keyword evidence="6 7" id="KW-0472">Membrane</keyword>
<dbReference type="Pfam" id="PF00528">
    <property type="entry name" value="BPD_transp_1"/>
    <property type="match status" value="1"/>
</dbReference>
<proteinExistence type="inferred from homology"/>
<keyword evidence="10" id="KW-1185">Reference proteome</keyword>
<evidence type="ECO:0000256" key="2">
    <source>
        <dbReference type="ARBA" id="ARBA00022448"/>
    </source>
</evidence>
<evidence type="ECO:0000256" key="3">
    <source>
        <dbReference type="ARBA" id="ARBA00022475"/>
    </source>
</evidence>
<comment type="subcellular location">
    <subcellularLocation>
        <location evidence="1 7">Cell membrane</location>
        <topology evidence="1 7">Multi-pass membrane protein</topology>
    </subcellularLocation>
</comment>
<evidence type="ECO:0000256" key="4">
    <source>
        <dbReference type="ARBA" id="ARBA00022692"/>
    </source>
</evidence>
<dbReference type="Pfam" id="PF19300">
    <property type="entry name" value="BPD_transp_1_N"/>
    <property type="match status" value="1"/>
</dbReference>
<keyword evidence="2 7" id="KW-0813">Transport</keyword>
<evidence type="ECO:0000256" key="1">
    <source>
        <dbReference type="ARBA" id="ARBA00004651"/>
    </source>
</evidence>
<dbReference type="InterPro" id="IPR035906">
    <property type="entry name" value="MetI-like_sf"/>
</dbReference>
<accession>A0A411YFD4</accession>
<dbReference type="Proteomes" id="UP000291469">
    <property type="component" value="Chromosome"/>
</dbReference>
<dbReference type="PANTHER" id="PTHR43163">
    <property type="entry name" value="DIPEPTIDE TRANSPORT SYSTEM PERMEASE PROTEIN DPPB-RELATED"/>
    <property type="match status" value="1"/>
</dbReference>
<gene>
    <name evidence="9" type="ORF">ER308_10455</name>
</gene>
<evidence type="ECO:0000313" key="9">
    <source>
        <dbReference type="EMBL" id="QBI19940.1"/>
    </source>
</evidence>
<keyword evidence="4 7" id="KW-0812">Transmembrane</keyword>
<dbReference type="EMBL" id="CP036402">
    <property type="protein sequence ID" value="QBI19940.1"/>
    <property type="molecule type" value="Genomic_DNA"/>
</dbReference>
<feature type="domain" description="ABC transmembrane type-1" evidence="8">
    <location>
        <begin position="107"/>
        <end position="318"/>
    </location>
</feature>
<evidence type="ECO:0000256" key="5">
    <source>
        <dbReference type="ARBA" id="ARBA00022989"/>
    </source>
</evidence>
<dbReference type="InterPro" id="IPR000515">
    <property type="entry name" value="MetI-like"/>
</dbReference>
<dbReference type="PANTHER" id="PTHR43163:SF9">
    <property type="entry name" value="ABC TRANSPORTER PERMEASE PROTEIN"/>
    <property type="match status" value="1"/>
</dbReference>
<evidence type="ECO:0000256" key="6">
    <source>
        <dbReference type="ARBA" id="ARBA00023136"/>
    </source>
</evidence>
<feature type="transmembrane region" description="Helical" evidence="7">
    <location>
        <begin position="20"/>
        <end position="38"/>
    </location>
</feature>
<feature type="transmembrane region" description="Helical" evidence="7">
    <location>
        <begin position="195"/>
        <end position="214"/>
    </location>
</feature>
<dbReference type="KEGG" id="erz:ER308_10455"/>
<sequence>MTAWLRSGGAAPLVVRRLLVLPLVLVAVAAMTFGLVAVSPYDPMDAYMAAAGSVSPETAERIARVWGFDVPTHEQFGRWLANVLRGDLGHSRLLGGQPVGEQLLARLGPSALLVSTALALVLVGGLAAGTLAAAFHGSWFDWLVRMASYVSVAAPSFWIGLLLLWVFAVWLGWLPAGGAADLRGDTLPAISLRHLVLPAVTLASMQFGWFAMYVRNQLLEVLGEDYVRFAEANGLSRLAVLFRHALPNALLPFVTLSGAHLSELIGGAVLAETVFGWPGVGNLAVEAATVVDLPLLVAITLAGSVLVIVGNLAADLTYRVIDPRIREAAR</sequence>
<feature type="transmembrane region" description="Helical" evidence="7">
    <location>
        <begin position="111"/>
        <end position="135"/>
    </location>
</feature>
<feature type="transmembrane region" description="Helical" evidence="7">
    <location>
        <begin position="293"/>
        <end position="314"/>
    </location>
</feature>
<keyword evidence="5 7" id="KW-1133">Transmembrane helix</keyword>
<name>A0A411YFD4_9ACTN</name>
<dbReference type="AlphaFoldDB" id="A0A411YFD4"/>
<dbReference type="PROSITE" id="PS50928">
    <property type="entry name" value="ABC_TM1"/>
    <property type="match status" value="1"/>
</dbReference>
<dbReference type="Gene3D" id="1.10.3720.10">
    <property type="entry name" value="MetI-like"/>
    <property type="match status" value="1"/>
</dbReference>
<evidence type="ECO:0000259" key="8">
    <source>
        <dbReference type="PROSITE" id="PS50928"/>
    </source>
</evidence>
<keyword evidence="3" id="KW-1003">Cell membrane</keyword>
<dbReference type="GO" id="GO:0055085">
    <property type="term" value="P:transmembrane transport"/>
    <property type="evidence" value="ECO:0007669"/>
    <property type="project" value="InterPro"/>
</dbReference>
<dbReference type="GO" id="GO:0005886">
    <property type="term" value="C:plasma membrane"/>
    <property type="evidence" value="ECO:0007669"/>
    <property type="project" value="UniProtKB-SubCell"/>
</dbReference>
<dbReference type="RefSeq" id="WP_131154937.1">
    <property type="nucleotide sequence ID" value="NZ_CP036402.1"/>
</dbReference>
<evidence type="ECO:0000256" key="7">
    <source>
        <dbReference type="RuleBase" id="RU363032"/>
    </source>
</evidence>
<dbReference type="InterPro" id="IPR045621">
    <property type="entry name" value="BPD_transp_1_N"/>
</dbReference>
<comment type="similarity">
    <text evidence="7">Belongs to the binding-protein-dependent transport system permease family.</text>
</comment>
<dbReference type="CDD" id="cd06261">
    <property type="entry name" value="TM_PBP2"/>
    <property type="match status" value="1"/>
</dbReference>
<dbReference type="SUPFAM" id="SSF161098">
    <property type="entry name" value="MetI-like"/>
    <property type="match status" value="1"/>
</dbReference>
<feature type="transmembrane region" description="Helical" evidence="7">
    <location>
        <begin position="155"/>
        <end position="174"/>
    </location>
</feature>
<organism evidence="9 10">
    <name type="scientific">Egibacter rhizosphaerae</name>
    <dbReference type="NCBI Taxonomy" id="1670831"/>
    <lineage>
        <taxon>Bacteria</taxon>
        <taxon>Bacillati</taxon>
        <taxon>Actinomycetota</taxon>
        <taxon>Nitriliruptoria</taxon>
        <taxon>Egibacterales</taxon>
        <taxon>Egibacteraceae</taxon>
        <taxon>Egibacter</taxon>
    </lineage>
</organism>